<evidence type="ECO:0000313" key="3">
    <source>
        <dbReference type="Proteomes" id="UP001320119"/>
    </source>
</evidence>
<feature type="transmembrane region" description="Helical" evidence="1">
    <location>
        <begin position="62"/>
        <end position="83"/>
    </location>
</feature>
<proteinExistence type="predicted"/>
<evidence type="ECO:0000313" key="2">
    <source>
        <dbReference type="EMBL" id="BCD97892.1"/>
    </source>
</evidence>
<evidence type="ECO:0000256" key="1">
    <source>
        <dbReference type="SAM" id="Phobius"/>
    </source>
</evidence>
<feature type="transmembrane region" description="Helical" evidence="1">
    <location>
        <begin position="21"/>
        <end position="42"/>
    </location>
</feature>
<reference evidence="2 3" key="1">
    <citation type="journal article" date="2022" name="IScience">
        <title>An ultrasensitive nanofiber-based assay for enzymatic hydrolysis and deep-sea microbial degradation of cellulose.</title>
        <authorList>
            <person name="Tsudome M."/>
            <person name="Tachioka M."/>
            <person name="Miyazaki M."/>
            <person name="Uchimura K."/>
            <person name="Tsuda M."/>
            <person name="Takaki Y."/>
            <person name="Deguchi S."/>
        </authorList>
    </citation>
    <scope>NUCLEOTIDE SEQUENCE [LARGE SCALE GENOMIC DNA]</scope>
    <source>
        <strain evidence="2 3">GE09</strain>
    </source>
</reference>
<keyword evidence="3" id="KW-1185">Reference proteome</keyword>
<organism evidence="2 3">
    <name type="scientific">Marinagarivorans cellulosilyticus</name>
    <dbReference type="NCBI Taxonomy" id="2721545"/>
    <lineage>
        <taxon>Bacteria</taxon>
        <taxon>Pseudomonadati</taxon>
        <taxon>Pseudomonadota</taxon>
        <taxon>Gammaproteobacteria</taxon>
        <taxon>Cellvibrionales</taxon>
        <taxon>Cellvibrionaceae</taxon>
        <taxon>Marinagarivorans</taxon>
    </lineage>
</organism>
<sequence>MNKATASSEEQGTIYQLRIQSAIVLLLSVTLIILWVQVSDLLDNLDRLARENAYVSVSGWDLPTIVVMPCFFGIIYGLFLRLFNKATSARISKTMSICLFFAGSAVVARLVYGFMLSSFMANHGYSFCQSYTSPSIYARQVYVRDEGYCVPHTGVIRRDILAWLDQQYLPNKPLNPAAVREQVAVILAASDAER</sequence>
<accession>A0AAN2BKE1</accession>
<gene>
    <name evidence="2" type="ORF">MARGE09_P2093</name>
</gene>
<dbReference type="RefSeq" id="WP_236981867.1">
    <property type="nucleotide sequence ID" value="NZ_AP023086.1"/>
</dbReference>
<keyword evidence="1" id="KW-0812">Transmembrane</keyword>
<name>A0AAN2BKE1_9GAMM</name>
<evidence type="ECO:0008006" key="4">
    <source>
        <dbReference type="Google" id="ProtNLM"/>
    </source>
</evidence>
<dbReference type="KEGG" id="marq:MARGE09_P2093"/>
<dbReference type="EMBL" id="AP023086">
    <property type="protein sequence ID" value="BCD97892.1"/>
    <property type="molecule type" value="Genomic_DNA"/>
</dbReference>
<feature type="transmembrane region" description="Helical" evidence="1">
    <location>
        <begin position="95"/>
        <end position="120"/>
    </location>
</feature>
<keyword evidence="1" id="KW-0472">Membrane</keyword>
<dbReference type="AlphaFoldDB" id="A0AAN2BKE1"/>
<protein>
    <recommendedName>
        <fullName evidence="4">DUF1240 domain-containing protein</fullName>
    </recommendedName>
</protein>
<keyword evidence="1" id="KW-1133">Transmembrane helix</keyword>
<dbReference type="Proteomes" id="UP001320119">
    <property type="component" value="Chromosome"/>
</dbReference>